<feature type="region of interest" description="Disordered" evidence="10">
    <location>
        <begin position="1"/>
        <end position="24"/>
    </location>
</feature>
<keyword evidence="9" id="KW-0479">Metal-binding</keyword>
<dbReference type="InterPro" id="IPR006667">
    <property type="entry name" value="SLC41_membr_dom"/>
</dbReference>
<dbReference type="Gene3D" id="1.25.60.10">
    <property type="entry name" value="MgtE N-terminal domain-like"/>
    <property type="match status" value="1"/>
</dbReference>
<evidence type="ECO:0000256" key="7">
    <source>
        <dbReference type="ARBA" id="ARBA00023136"/>
    </source>
</evidence>
<sequence>MSEPQPARSAPDAPSSDTEESPGLSMELVFAVQDALAEERVTEIEDLVPGLHEADAADLLETLNRDERKLLVEILGSTFDPEILPNLDVSVREEVIEWLGPTGLARAVTELDSDDAVEVFEDLDEEFQHRILSQLPQAHRMILEEGLSYPEDSAGRLMQREFVVIPSAWTVGETIDYMRAAKDLPDDFYDLYIVNPKHHPIGFLPLSRVMRTKRHVRLTEFMETDLKTIPLTMDQEDVAYLFRQYGLVSAPVVDDAGRLLGVITVDDVVHIIDEEAGDDIMKMGGVSEPDLYSAVLDTTKARFTWLVVNLLTAILASLVISLFDATIEQIVALAVLMPIVASMGGNAGTQTLTVAVRSLAMKDLTEANATRFIGKELLIGTINGVLFAVLAGGVTWLWFESLSLGIVIAAAMVINMVVAGLSGTLIPLGLEKVGVDPAIASSVFLTTVTDVIGFFAFLGLAAAFLL</sequence>
<gene>
    <name evidence="12" type="primary">mgtE</name>
    <name evidence="12" type="ORF">FKG95_20615</name>
</gene>
<dbReference type="InterPro" id="IPR046342">
    <property type="entry name" value="CBS_dom_sf"/>
</dbReference>
<comment type="subcellular location">
    <subcellularLocation>
        <location evidence="9">Cell membrane</location>
        <topology evidence="9">Multi-pass membrane protein</topology>
    </subcellularLocation>
    <subcellularLocation>
        <location evidence="1">Membrane</location>
        <topology evidence="1">Multi-pass membrane protein</topology>
    </subcellularLocation>
</comment>
<dbReference type="Gene3D" id="1.10.357.20">
    <property type="entry name" value="SLC41 divalent cation transporters, integral membrane domain"/>
    <property type="match status" value="1"/>
</dbReference>
<dbReference type="InterPro" id="IPR006668">
    <property type="entry name" value="Mg_transptr_MgtE_intracell_dom"/>
</dbReference>
<dbReference type="PROSITE" id="PS51371">
    <property type="entry name" value="CBS"/>
    <property type="match status" value="1"/>
</dbReference>
<dbReference type="InterPro" id="IPR038076">
    <property type="entry name" value="MgtE_N_sf"/>
</dbReference>
<dbReference type="Pfam" id="PF01769">
    <property type="entry name" value="MgtE"/>
    <property type="match status" value="1"/>
</dbReference>
<dbReference type="OrthoDB" id="9790355at2"/>
<dbReference type="SUPFAM" id="SSF54631">
    <property type="entry name" value="CBS-domain pair"/>
    <property type="match status" value="1"/>
</dbReference>
<evidence type="ECO:0000256" key="8">
    <source>
        <dbReference type="PROSITE-ProRule" id="PRU00703"/>
    </source>
</evidence>
<dbReference type="PANTHER" id="PTHR43773">
    <property type="entry name" value="MAGNESIUM TRANSPORTER MGTE"/>
    <property type="match status" value="1"/>
</dbReference>
<keyword evidence="3 9" id="KW-0813">Transport</keyword>
<feature type="transmembrane region" description="Helical" evidence="9">
    <location>
        <begin position="303"/>
        <end position="323"/>
    </location>
</feature>
<dbReference type="PANTHER" id="PTHR43773:SF1">
    <property type="entry name" value="MAGNESIUM TRANSPORTER MGTE"/>
    <property type="match status" value="1"/>
</dbReference>
<evidence type="ECO:0000256" key="10">
    <source>
        <dbReference type="SAM" id="MobiDB-lite"/>
    </source>
</evidence>
<dbReference type="Gene3D" id="3.10.580.10">
    <property type="entry name" value="CBS-domain"/>
    <property type="match status" value="1"/>
</dbReference>
<keyword evidence="5 9" id="KW-0460">Magnesium</keyword>
<dbReference type="NCBIfam" id="TIGR00400">
    <property type="entry name" value="mgtE"/>
    <property type="match status" value="1"/>
</dbReference>
<keyword evidence="8" id="KW-0129">CBS domain</keyword>
<dbReference type="SUPFAM" id="SSF161093">
    <property type="entry name" value="MgtE membrane domain-like"/>
    <property type="match status" value="1"/>
</dbReference>
<evidence type="ECO:0000256" key="6">
    <source>
        <dbReference type="ARBA" id="ARBA00022989"/>
    </source>
</evidence>
<reference evidence="12 13" key="1">
    <citation type="submission" date="2019-06" db="EMBL/GenBank/DDBJ databases">
        <title>Whole genome sequence for Rhodospirillaceae sp. R148.</title>
        <authorList>
            <person name="Wang G."/>
        </authorList>
    </citation>
    <scope>NUCLEOTIDE SEQUENCE [LARGE SCALE GENOMIC DNA]</scope>
    <source>
        <strain evidence="12 13">R148</strain>
    </source>
</reference>
<comment type="function">
    <text evidence="9">Acts as a magnesium transporter.</text>
</comment>
<proteinExistence type="inferred from homology"/>
<keyword evidence="4 9" id="KW-0812">Transmembrane</keyword>
<feature type="domain" description="CBS" evidence="11">
    <location>
        <begin position="222"/>
        <end position="280"/>
    </location>
</feature>
<comment type="caution">
    <text evidence="12">The sequence shown here is derived from an EMBL/GenBank/DDBJ whole genome shotgun (WGS) entry which is preliminary data.</text>
</comment>
<dbReference type="SMART" id="SM00116">
    <property type="entry name" value="CBS"/>
    <property type="match status" value="1"/>
</dbReference>
<dbReference type="Pfam" id="PF00571">
    <property type="entry name" value="CBS"/>
    <property type="match status" value="1"/>
</dbReference>
<evidence type="ECO:0000256" key="1">
    <source>
        <dbReference type="ARBA" id="ARBA00004141"/>
    </source>
</evidence>
<dbReference type="CDD" id="cd04606">
    <property type="entry name" value="CBS_pair_Mg_transporter"/>
    <property type="match status" value="1"/>
</dbReference>
<organism evidence="12 13">
    <name type="scientific">Denitrobaculum tricleocarpae</name>
    <dbReference type="NCBI Taxonomy" id="2591009"/>
    <lineage>
        <taxon>Bacteria</taxon>
        <taxon>Pseudomonadati</taxon>
        <taxon>Pseudomonadota</taxon>
        <taxon>Alphaproteobacteria</taxon>
        <taxon>Rhodospirillales</taxon>
        <taxon>Rhodospirillaceae</taxon>
        <taxon>Denitrobaculum</taxon>
    </lineage>
</organism>
<protein>
    <recommendedName>
        <fullName evidence="9">Magnesium transporter MgtE</fullName>
    </recommendedName>
</protein>
<evidence type="ECO:0000256" key="4">
    <source>
        <dbReference type="ARBA" id="ARBA00022692"/>
    </source>
</evidence>
<keyword evidence="7 9" id="KW-0472">Membrane</keyword>
<feature type="transmembrane region" description="Helical" evidence="9">
    <location>
        <begin position="329"/>
        <end position="356"/>
    </location>
</feature>
<dbReference type="InterPro" id="IPR036739">
    <property type="entry name" value="SLC41_membr_dom_sf"/>
</dbReference>
<dbReference type="Proteomes" id="UP000315252">
    <property type="component" value="Unassembled WGS sequence"/>
</dbReference>
<dbReference type="RefSeq" id="WP_142898283.1">
    <property type="nucleotide sequence ID" value="NZ_ML660058.1"/>
</dbReference>
<evidence type="ECO:0000256" key="9">
    <source>
        <dbReference type="RuleBase" id="RU362011"/>
    </source>
</evidence>
<dbReference type="Pfam" id="PF03448">
    <property type="entry name" value="MgtE_N"/>
    <property type="match status" value="1"/>
</dbReference>
<dbReference type="GO" id="GO:0046872">
    <property type="term" value="F:metal ion binding"/>
    <property type="evidence" value="ECO:0007669"/>
    <property type="project" value="UniProtKB-KW"/>
</dbReference>
<dbReference type="AlphaFoldDB" id="A0A545TL28"/>
<dbReference type="SMART" id="SM00924">
    <property type="entry name" value="MgtE_N"/>
    <property type="match status" value="1"/>
</dbReference>
<accession>A0A545TL28</accession>
<evidence type="ECO:0000259" key="11">
    <source>
        <dbReference type="PROSITE" id="PS51371"/>
    </source>
</evidence>
<dbReference type="SUPFAM" id="SSF158791">
    <property type="entry name" value="MgtE N-terminal domain-like"/>
    <property type="match status" value="1"/>
</dbReference>
<name>A0A545TL28_9PROT</name>
<comment type="similarity">
    <text evidence="2 9">Belongs to the SLC41A transporter family.</text>
</comment>
<feature type="transmembrane region" description="Helical" evidence="9">
    <location>
        <begin position="377"/>
        <end position="399"/>
    </location>
</feature>
<evidence type="ECO:0000256" key="3">
    <source>
        <dbReference type="ARBA" id="ARBA00022448"/>
    </source>
</evidence>
<evidence type="ECO:0000313" key="12">
    <source>
        <dbReference type="EMBL" id="TQV77940.1"/>
    </source>
</evidence>
<dbReference type="GO" id="GO:0015095">
    <property type="term" value="F:magnesium ion transmembrane transporter activity"/>
    <property type="evidence" value="ECO:0007669"/>
    <property type="project" value="UniProtKB-UniRule"/>
</dbReference>
<dbReference type="InterPro" id="IPR000644">
    <property type="entry name" value="CBS_dom"/>
</dbReference>
<evidence type="ECO:0000256" key="5">
    <source>
        <dbReference type="ARBA" id="ARBA00022842"/>
    </source>
</evidence>
<keyword evidence="9" id="KW-1003">Cell membrane</keyword>
<comment type="subunit">
    <text evidence="9">Homodimer.</text>
</comment>
<dbReference type="EMBL" id="VHSH01000007">
    <property type="protein sequence ID" value="TQV77940.1"/>
    <property type="molecule type" value="Genomic_DNA"/>
</dbReference>
<feature type="transmembrane region" description="Helical" evidence="9">
    <location>
        <begin position="442"/>
        <end position="465"/>
    </location>
</feature>
<feature type="transmembrane region" description="Helical" evidence="9">
    <location>
        <begin position="405"/>
        <end position="430"/>
    </location>
</feature>
<dbReference type="InterPro" id="IPR006669">
    <property type="entry name" value="MgtE_transporter"/>
</dbReference>
<evidence type="ECO:0000256" key="2">
    <source>
        <dbReference type="ARBA" id="ARBA00009749"/>
    </source>
</evidence>
<evidence type="ECO:0000313" key="13">
    <source>
        <dbReference type="Proteomes" id="UP000315252"/>
    </source>
</evidence>
<keyword evidence="6 9" id="KW-1133">Transmembrane helix</keyword>
<dbReference type="GO" id="GO:0005886">
    <property type="term" value="C:plasma membrane"/>
    <property type="evidence" value="ECO:0007669"/>
    <property type="project" value="UniProtKB-SubCell"/>
</dbReference>
<keyword evidence="13" id="KW-1185">Reference proteome</keyword>